<keyword evidence="2" id="KW-1185">Reference proteome</keyword>
<dbReference type="Proteomes" id="UP000077755">
    <property type="component" value="Chromosome 9"/>
</dbReference>
<sequence>METTRPRATEHTGGNITIDLPIGEIVGANFDLGNAVCSHGLFMMAPNKWDPHSKTLARPLRLNSDGDYDSPSVNVQISHPEDTPSALRLRVFDVEFLSNNQKQSLMDQVRRMLRLSKEEEQNVREFQEMYIEAKKKGFGRLFRSPTLFEDMVKCILLCNCQWSRTLSMARALCELQMELKSPLLGSPVCEANNCSASRNRVADIDQFLPKTPVGKEVKRRNGTRKDSSLSAISNAEVEKDVSVNIDCAEISGFHRLDKQGTSFHMRTDKNIYMPFDDSSTLAESAGVNLNLISDANSSEIAHDYSSNYIGNFPSPAELVSIDENILANRCKLGYRAKRIISLARTIVEGRIQPKQLEQACSRPSVSIYNKLADQLKEIEGFGPYTCANVLMCMGFYHVIPSDSETIRHIKQVHKRNSDIRTIGQDVEVIYGKFAPFQYLVYWSEVWSFYEERFGRLRQMIYSDYKLITATNLIPKTPAKQKKNKRIKLT</sequence>
<dbReference type="PANTHER" id="PTHR10242">
    <property type="entry name" value="8-OXOGUANINE DNA GLYCOSYLASE"/>
    <property type="match status" value="1"/>
</dbReference>
<dbReference type="GO" id="GO:0034039">
    <property type="term" value="F:8-oxo-7,8-dihydroguanine DNA N-glycosylase activity"/>
    <property type="evidence" value="ECO:0007669"/>
    <property type="project" value="TreeGrafter"/>
</dbReference>
<dbReference type="InterPro" id="IPR052054">
    <property type="entry name" value="Oxidative_DNA_repair_enzyme"/>
</dbReference>
<reference evidence="1" key="1">
    <citation type="journal article" date="2016" name="Nat. Genet.">
        <title>A high-quality carrot genome assembly provides new insights into carotenoid accumulation and asterid genome evolution.</title>
        <authorList>
            <person name="Iorizzo M."/>
            <person name="Ellison S."/>
            <person name="Senalik D."/>
            <person name="Zeng P."/>
            <person name="Satapoomin P."/>
            <person name="Huang J."/>
            <person name="Bowman M."/>
            <person name="Iovene M."/>
            <person name="Sanseverino W."/>
            <person name="Cavagnaro P."/>
            <person name="Yildiz M."/>
            <person name="Macko-Podgorni A."/>
            <person name="Moranska E."/>
            <person name="Grzebelus E."/>
            <person name="Grzebelus D."/>
            <person name="Ashrafi H."/>
            <person name="Zheng Z."/>
            <person name="Cheng S."/>
            <person name="Spooner D."/>
            <person name="Van Deynze A."/>
            <person name="Simon P."/>
        </authorList>
    </citation>
    <scope>NUCLEOTIDE SEQUENCE</scope>
    <source>
        <tissue evidence="1">Leaf</tissue>
    </source>
</reference>
<organism evidence="1 2">
    <name type="scientific">Daucus carota subsp. sativus</name>
    <name type="common">Carrot</name>
    <dbReference type="NCBI Taxonomy" id="79200"/>
    <lineage>
        <taxon>Eukaryota</taxon>
        <taxon>Viridiplantae</taxon>
        <taxon>Streptophyta</taxon>
        <taxon>Embryophyta</taxon>
        <taxon>Tracheophyta</taxon>
        <taxon>Spermatophyta</taxon>
        <taxon>Magnoliopsida</taxon>
        <taxon>eudicotyledons</taxon>
        <taxon>Gunneridae</taxon>
        <taxon>Pentapetalae</taxon>
        <taxon>asterids</taxon>
        <taxon>campanulids</taxon>
        <taxon>Apiales</taxon>
        <taxon>Apiaceae</taxon>
        <taxon>Apioideae</taxon>
        <taxon>Scandiceae</taxon>
        <taxon>Daucinae</taxon>
        <taxon>Daucus</taxon>
        <taxon>Daucus sect. Daucus</taxon>
    </lineage>
</organism>
<reference evidence="1" key="2">
    <citation type="submission" date="2022-03" db="EMBL/GenBank/DDBJ databases">
        <title>Draft title - Genomic analysis of global carrot germplasm unveils the trajectory of domestication and the origin of high carotenoid orange carrot.</title>
        <authorList>
            <person name="Iorizzo M."/>
            <person name="Ellison S."/>
            <person name="Senalik D."/>
            <person name="Macko-Podgorni A."/>
            <person name="Grzebelus D."/>
            <person name="Bostan H."/>
            <person name="Rolling W."/>
            <person name="Curaba J."/>
            <person name="Simon P."/>
        </authorList>
    </citation>
    <scope>NUCLEOTIDE SEQUENCE</scope>
    <source>
        <tissue evidence="1">Leaf</tissue>
    </source>
</reference>
<dbReference type="PANTHER" id="PTHR10242:SF4">
    <property type="entry name" value="OS07G0657600 PROTEIN"/>
    <property type="match status" value="1"/>
</dbReference>
<dbReference type="KEGG" id="dcr:108200662"/>
<evidence type="ECO:0000313" key="1">
    <source>
        <dbReference type="EMBL" id="WOH14414.1"/>
    </source>
</evidence>
<name>A0A175YEL6_DAUCS</name>
<dbReference type="OMA" id="PPIRECK"/>
<proteinExistence type="predicted"/>
<dbReference type="InterPro" id="IPR011257">
    <property type="entry name" value="DNA_glycosylase"/>
</dbReference>
<dbReference type="GO" id="GO:0005634">
    <property type="term" value="C:nucleus"/>
    <property type="evidence" value="ECO:0007669"/>
    <property type="project" value="TreeGrafter"/>
</dbReference>
<protein>
    <submittedName>
        <fullName evidence="1">Uncharacterized protein</fullName>
    </submittedName>
</protein>
<dbReference type="EMBL" id="CP093351">
    <property type="protein sequence ID" value="WOH14414.1"/>
    <property type="molecule type" value="Genomic_DNA"/>
</dbReference>
<dbReference type="GO" id="GO:0006285">
    <property type="term" value="P:base-excision repair, AP site formation"/>
    <property type="evidence" value="ECO:0007669"/>
    <property type="project" value="TreeGrafter"/>
</dbReference>
<gene>
    <name evidence="1" type="ORF">DCAR_0933933</name>
</gene>
<evidence type="ECO:0000313" key="2">
    <source>
        <dbReference type="Proteomes" id="UP000077755"/>
    </source>
</evidence>
<dbReference type="SUPFAM" id="SSF48150">
    <property type="entry name" value="DNA-glycosylase"/>
    <property type="match status" value="1"/>
</dbReference>
<dbReference type="Gramene" id="KZM81847">
    <property type="protein sequence ID" value="KZM81847"/>
    <property type="gene ID" value="DCAR_029460"/>
</dbReference>
<accession>A0A175YEL6</accession>
<dbReference type="Gene3D" id="1.10.340.30">
    <property type="entry name" value="Hypothetical protein, domain 2"/>
    <property type="match status" value="1"/>
</dbReference>
<dbReference type="AlphaFoldDB" id="A0A175YEL6"/>
<dbReference type="OrthoDB" id="4951845at2759"/>